<protein>
    <submittedName>
        <fullName evidence="1">Uncharacterized protein</fullName>
    </submittedName>
</protein>
<dbReference type="Proteomes" id="UP000433183">
    <property type="component" value="Segment"/>
</dbReference>
<organism evidence="1 2">
    <name type="scientific">Erwinia phage Hena1</name>
    <dbReference type="NCBI Taxonomy" id="2678601"/>
    <lineage>
        <taxon>Viruses</taxon>
        <taxon>Duplodnaviria</taxon>
        <taxon>Heunggongvirae</taxon>
        <taxon>Uroviricota</taxon>
        <taxon>Caudoviricetes</taxon>
        <taxon>Vequintavirinae</taxon>
        <taxon>Henunavirus</taxon>
        <taxon>Henunavirus hena1</taxon>
    </lineage>
</organism>
<proteinExistence type="predicted"/>
<keyword evidence="2" id="KW-1185">Reference proteome</keyword>
<sequence>MSLTQLTQPTLYSCVTTCIAMLLGEKSPDNIVATYHPLFWSGKMSTHQILDDLHIKYRKPRNRHCLKRNKTYLIGIPSLNITGGMHQVIFQVDNNWTITVFDPAQGRKGRRFYQSTWKPLTENSAYPITWEIDAEIVGVKRVKVSRSDTIYHADAYQERQRAASRSHDYDFHEFLAKRVVDQGETYDLAP</sequence>
<dbReference type="EMBL" id="MN732867">
    <property type="protein sequence ID" value="QGZ16195.1"/>
    <property type="molecule type" value="Genomic_DNA"/>
</dbReference>
<gene>
    <name evidence="1" type="ORF">Hena1_00190</name>
</gene>
<evidence type="ECO:0000313" key="1">
    <source>
        <dbReference type="EMBL" id="QGZ16195.1"/>
    </source>
</evidence>
<name>A0A6B9J5Q5_9CAUD</name>
<reference evidence="1 2" key="1">
    <citation type="submission" date="2019-11" db="EMBL/GenBank/DDBJ databases">
        <title>Characterization of a new Erwinia amylovora bacteriophage.</title>
        <authorList>
            <person name="Valentovich L.N."/>
            <person name="Akhremchuk A.E."/>
            <person name="Besarab N.V."/>
            <person name="Lagonenko A.L."/>
        </authorList>
    </citation>
    <scope>NUCLEOTIDE SEQUENCE [LARGE SCALE GENOMIC DNA]</scope>
</reference>
<evidence type="ECO:0000313" key="2">
    <source>
        <dbReference type="Proteomes" id="UP000433183"/>
    </source>
</evidence>
<accession>A0A6B9J5Q5</accession>